<evidence type="ECO:0000256" key="1">
    <source>
        <dbReference type="SAM" id="Coils"/>
    </source>
</evidence>
<evidence type="ECO:0000313" key="3">
    <source>
        <dbReference type="EMBL" id="KAJ5524875.1"/>
    </source>
</evidence>
<keyword evidence="1" id="KW-0175">Coiled coil</keyword>
<keyword evidence="4" id="KW-1185">Reference proteome</keyword>
<accession>A0AAD6CK28</accession>
<feature type="region of interest" description="Disordered" evidence="2">
    <location>
        <begin position="362"/>
        <end position="446"/>
    </location>
</feature>
<dbReference type="EMBL" id="JAQIZZ010000008">
    <property type="protein sequence ID" value="KAJ5524875.1"/>
    <property type="molecule type" value="Genomic_DNA"/>
</dbReference>
<evidence type="ECO:0000256" key="2">
    <source>
        <dbReference type="SAM" id="MobiDB-lite"/>
    </source>
</evidence>
<dbReference type="Proteomes" id="UP001220324">
    <property type="component" value="Unassembled WGS sequence"/>
</dbReference>
<feature type="compositionally biased region" description="Basic and acidic residues" evidence="2">
    <location>
        <begin position="404"/>
        <end position="434"/>
    </location>
</feature>
<organism evidence="3 4">
    <name type="scientific">Penicillium frequentans</name>
    <dbReference type="NCBI Taxonomy" id="3151616"/>
    <lineage>
        <taxon>Eukaryota</taxon>
        <taxon>Fungi</taxon>
        <taxon>Dikarya</taxon>
        <taxon>Ascomycota</taxon>
        <taxon>Pezizomycotina</taxon>
        <taxon>Eurotiomycetes</taxon>
        <taxon>Eurotiomycetidae</taxon>
        <taxon>Eurotiales</taxon>
        <taxon>Aspergillaceae</taxon>
        <taxon>Penicillium</taxon>
    </lineage>
</organism>
<comment type="caution">
    <text evidence="3">The sequence shown here is derived from an EMBL/GenBank/DDBJ whole genome shotgun (WGS) entry which is preliminary data.</text>
</comment>
<feature type="compositionally biased region" description="Basic and acidic residues" evidence="2">
    <location>
        <begin position="255"/>
        <end position="280"/>
    </location>
</feature>
<reference evidence="3 4" key="1">
    <citation type="journal article" date="2023" name="IMA Fungus">
        <title>Comparative genomic study of the Penicillium genus elucidates a diverse pangenome and 15 lateral gene transfer events.</title>
        <authorList>
            <person name="Petersen C."/>
            <person name="Sorensen T."/>
            <person name="Nielsen M.R."/>
            <person name="Sondergaard T.E."/>
            <person name="Sorensen J.L."/>
            <person name="Fitzpatrick D.A."/>
            <person name="Frisvad J.C."/>
            <person name="Nielsen K.L."/>
        </authorList>
    </citation>
    <scope>NUCLEOTIDE SEQUENCE [LARGE SCALE GENOMIC DNA]</scope>
    <source>
        <strain evidence="3 4">IBT 35679</strain>
    </source>
</reference>
<feature type="coiled-coil region" evidence="1">
    <location>
        <begin position="55"/>
        <end position="117"/>
    </location>
</feature>
<gene>
    <name evidence="3" type="ORF">N7494_011525</name>
</gene>
<name>A0AAD6CK28_9EURO</name>
<dbReference type="AlphaFoldDB" id="A0AAD6CK28"/>
<feature type="region of interest" description="Disordered" evidence="2">
    <location>
        <begin position="484"/>
        <end position="510"/>
    </location>
</feature>
<proteinExistence type="predicted"/>
<evidence type="ECO:0000313" key="4">
    <source>
        <dbReference type="Proteomes" id="UP001220324"/>
    </source>
</evidence>
<feature type="compositionally biased region" description="Basic and acidic residues" evidence="2">
    <location>
        <begin position="382"/>
        <end position="394"/>
    </location>
</feature>
<feature type="region of interest" description="Disordered" evidence="2">
    <location>
        <begin position="255"/>
        <end position="296"/>
    </location>
</feature>
<protein>
    <submittedName>
        <fullName evidence="3">Uncharacterized protein</fullName>
    </submittedName>
</protein>
<sequence length="510" mass="57721">MAVAVEASILDCEMSMKTVRLEKEYERALADSAHLLDVEKDRVRRMDQLLLQFESENLRSQLDQANAQLRGLTRAESDTLLQLDEACQEIDRLDRHVQASSSEIEKLKDELSAMNSTSTSYNTLLSEKLHLSRELFNLKSELDRSRAQNYSHQASVAGKQEMERLFNSLEVQLENEKHSHERTRAKNLQQETEISTLVAKVEELQGELTRELRAKQQYERDNRQQALEWENQRGALEGKIETLRKQLRSTKDKVQEAQHDLQQKRTTVRNHDTEGTDPRSRMIPLQRPGPSADYQNGVTIATPGAVRVQEKVKRQSALPGDKSAFSITPFLNRTGAHQASPSSSDLDNEEVNQAMADIHSPLRARITHDPSGLDSSPMDQPDLIRRIDNGEKASSKIRQGKATNEPKRSIKRPDKKLPLREVDAYPDLSTDHGQTKTKKRKLGAQRDRTLFEDDEEEVLERRKPGRKVGLGAGRISVLANAQVSGAPVGDRPPRALGFGGFSPLKRDRKR</sequence>